<dbReference type="Proteomes" id="UP000005566">
    <property type="component" value="Unassembled WGS sequence"/>
</dbReference>
<proteinExistence type="predicted"/>
<protein>
    <submittedName>
        <fullName evidence="1">Uncharacterized protein</fullName>
    </submittedName>
</protein>
<evidence type="ECO:0000313" key="1">
    <source>
        <dbReference type="EMBL" id="EIA08184.1"/>
    </source>
</evidence>
<evidence type="ECO:0000313" key="2">
    <source>
        <dbReference type="Proteomes" id="UP000005566"/>
    </source>
</evidence>
<organism evidence="1 2">
    <name type="scientific">Flavobacterium frigoris (strain PS1)</name>
    <dbReference type="NCBI Taxonomy" id="1086011"/>
    <lineage>
        <taxon>Bacteria</taxon>
        <taxon>Pseudomonadati</taxon>
        <taxon>Bacteroidota</taxon>
        <taxon>Flavobacteriia</taxon>
        <taxon>Flavobacteriales</taxon>
        <taxon>Flavobacteriaceae</taxon>
        <taxon>Flavobacterium</taxon>
    </lineage>
</organism>
<name>H7FRP5_FLAFP</name>
<comment type="caution">
    <text evidence="1">The sequence shown here is derived from an EMBL/GenBank/DDBJ whole genome shotgun (WGS) entry which is preliminary data.</text>
</comment>
<dbReference type="AlphaFoldDB" id="H7FRP5"/>
<gene>
    <name evidence="1" type="ORF">HJ01_01906</name>
</gene>
<accession>H7FRP5</accession>
<reference evidence="1 2" key="1">
    <citation type="journal article" date="2014" name="Acta Crystallogr. D">
        <title>Structure-based characterization and antifreeze properties of a hyperactive ice-binding protein from the Antarctic bacterium Flavobacterium frigoris PS1.</title>
        <authorList>
            <person name="Do H."/>
            <person name="Kim S.J."/>
            <person name="Kim H.J."/>
            <person name="Lee J.H."/>
        </authorList>
    </citation>
    <scope>NUCLEOTIDE SEQUENCE [LARGE SCALE GENOMIC DNA]</scope>
    <source>
        <strain evidence="1 2">PS1</strain>
    </source>
</reference>
<sequence>MIIKVLLKNKSVFEINLLFQYQKNHTIHCPISSKISSHKSLF</sequence>
<dbReference type="EMBL" id="AHKF01000018">
    <property type="protein sequence ID" value="EIA08184.1"/>
    <property type="molecule type" value="Genomic_DNA"/>
</dbReference>
<keyword evidence="2" id="KW-1185">Reference proteome</keyword>